<proteinExistence type="predicted"/>
<keyword evidence="3" id="KW-1185">Reference proteome</keyword>
<dbReference type="HOGENOM" id="CLU_1928245_0_0_1"/>
<reference evidence="2 3" key="1">
    <citation type="journal article" date="2011" name="PLoS Genet.">
        <title>Comparative genomic analysis of human fungal pathogens causing paracoccidioidomycosis.</title>
        <authorList>
            <person name="Desjardins C.A."/>
            <person name="Champion M.D."/>
            <person name="Holder J.W."/>
            <person name="Muszewska A."/>
            <person name="Goldberg J."/>
            <person name="Bailao A.M."/>
            <person name="Brigido M.M."/>
            <person name="Ferreira M.E."/>
            <person name="Garcia A.M."/>
            <person name="Grynberg M."/>
            <person name="Gujja S."/>
            <person name="Heiman D.I."/>
            <person name="Henn M.R."/>
            <person name="Kodira C.D."/>
            <person name="Leon-Narvaez H."/>
            <person name="Longo L.V."/>
            <person name="Ma L.J."/>
            <person name="Malavazi I."/>
            <person name="Matsuo A.L."/>
            <person name="Morais F.V."/>
            <person name="Pereira M."/>
            <person name="Rodriguez-Brito S."/>
            <person name="Sakthikumar S."/>
            <person name="Salem-Izacc S.M."/>
            <person name="Sykes S.M."/>
            <person name="Teixeira M.M."/>
            <person name="Vallejo M.C."/>
            <person name="Walter M.E."/>
            <person name="Yandava C."/>
            <person name="Young S."/>
            <person name="Zeng Q."/>
            <person name="Zucker J."/>
            <person name="Felipe M.S."/>
            <person name="Goldman G.H."/>
            <person name="Haas B.J."/>
            <person name="McEwen J.G."/>
            <person name="Nino-Vega G."/>
            <person name="Puccia R."/>
            <person name="San-Blas G."/>
            <person name="Soares C.M."/>
            <person name="Birren B.W."/>
            <person name="Cuomo C.A."/>
        </authorList>
    </citation>
    <scope>NUCLEOTIDE SEQUENCE [LARGE SCALE GENOMIC DNA]</scope>
    <source>
        <strain evidence="2 3">Pb18</strain>
    </source>
</reference>
<feature type="region of interest" description="Disordered" evidence="1">
    <location>
        <begin position="111"/>
        <end position="131"/>
    </location>
</feature>
<sequence>MRHGKWPIQGTRTKLYQQPVLGNHLSGDGHLVPFHPPSFAHISHPRAFLQDVQFIKFFCSLQRYGPALNAKLIHPDPFTSPPTAIRDEPPIPPEFCGLSSALREAWPACGIRATGPRTPDSTAPQWPVPKT</sequence>
<dbReference type="AlphaFoldDB" id="A0A0A0HS47"/>
<protein>
    <submittedName>
        <fullName evidence="2">Uncharacterized protein</fullName>
    </submittedName>
</protein>
<evidence type="ECO:0000313" key="3">
    <source>
        <dbReference type="Proteomes" id="UP000001628"/>
    </source>
</evidence>
<accession>A0A0A0HS47</accession>
<name>A0A0A0HS47_PARBD</name>
<dbReference type="InParanoid" id="A0A0A0HS47"/>
<dbReference type="EMBL" id="KN275971">
    <property type="protein sequence ID" value="KGM91487.1"/>
    <property type="molecule type" value="Genomic_DNA"/>
</dbReference>
<dbReference type="RefSeq" id="XP_010763582.1">
    <property type="nucleotide sequence ID" value="XM_010765280.1"/>
</dbReference>
<dbReference type="VEuPathDB" id="FungiDB:PADG_12419"/>
<dbReference type="KEGG" id="pbn:PADG_12419"/>
<dbReference type="GeneID" id="22588316"/>
<gene>
    <name evidence="2" type="ORF">PADG_12419</name>
</gene>
<organism evidence="2 3">
    <name type="scientific">Paracoccidioides brasiliensis (strain Pb18)</name>
    <dbReference type="NCBI Taxonomy" id="502780"/>
    <lineage>
        <taxon>Eukaryota</taxon>
        <taxon>Fungi</taxon>
        <taxon>Dikarya</taxon>
        <taxon>Ascomycota</taxon>
        <taxon>Pezizomycotina</taxon>
        <taxon>Eurotiomycetes</taxon>
        <taxon>Eurotiomycetidae</taxon>
        <taxon>Onygenales</taxon>
        <taxon>Ajellomycetaceae</taxon>
        <taxon>Paracoccidioides</taxon>
    </lineage>
</organism>
<evidence type="ECO:0000313" key="2">
    <source>
        <dbReference type="EMBL" id="KGM91487.1"/>
    </source>
</evidence>
<dbReference type="Proteomes" id="UP000001628">
    <property type="component" value="Unassembled WGS sequence"/>
</dbReference>
<evidence type="ECO:0000256" key="1">
    <source>
        <dbReference type="SAM" id="MobiDB-lite"/>
    </source>
</evidence>